<keyword evidence="1" id="KW-0472">Membrane</keyword>
<keyword evidence="1" id="KW-1133">Transmembrane helix</keyword>
<keyword evidence="1" id="KW-0812">Transmembrane</keyword>
<gene>
    <name evidence="2" type="ORF">HanXRQr2_Chr12g0532101</name>
</gene>
<organism evidence="2 3">
    <name type="scientific">Helianthus annuus</name>
    <name type="common">Common sunflower</name>
    <dbReference type="NCBI Taxonomy" id="4232"/>
    <lineage>
        <taxon>Eukaryota</taxon>
        <taxon>Viridiplantae</taxon>
        <taxon>Streptophyta</taxon>
        <taxon>Embryophyta</taxon>
        <taxon>Tracheophyta</taxon>
        <taxon>Spermatophyta</taxon>
        <taxon>Magnoliopsida</taxon>
        <taxon>eudicotyledons</taxon>
        <taxon>Gunneridae</taxon>
        <taxon>Pentapetalae</taxon>
        <taxon>asterids</taxon>
        <taxon>campanulids</taxon>
        <taxon>Asterales</taxon>
        <taxon>Asteraceae</taxon>
        <taxon>Asteroideae</taxon>
        <taxon>Heliantheae alliance</taxon>
        <taxon>Heliantheae</taxon>
        <taxon>Helianthus</taxon>
    </lineage>
</organism>
<protein>
    <submittedName>
        <fullName evidence="2">Uncharacterized protein</fullName>
    </submittedName>
</protein>
<dbReference type="EMBL" id="MNCJ02000327">
    <property type="protein sequence ID" value="KAF5777133.1"/>
    <property type="molecule type" value="Genomic_DNA"/>
</dbReference>
<evidence type="ECO:0000256" key="1">
    <source>
        <dbReference type="SAM" id="Phobius"/>
    </source>
</evidence>
<keyword evidence="3" id="KW-1185">Reference proteome</keyword>
<dbReference type="AlphaFoldDB" id="A0A9K3HF26"/>
<dbReference type="Gramene" id="mRNA:HanXRQr2_Chr12g0532101">
    <property type="protein sequence ID" value="CDS:HanXRQr2_Chr12g0532101.1"/>
    <property type="gene ID" value="HanXRQr2_Chr12g0532101"/>
</dbReference>
<sequence>MPFPIYLHEYQNPNASSDIISDETVSTWNILIHPCSNRKIRTVKNVCEFHPLFYLSYILYIAYTLVAFC</sequence>
<reference evidence="2" key="2">
    <citation type="submission" date="2020-06" db="EMBL/GenBank/DDBJ databases">
        <title>Helianthus annuus Genome sequencing and assembly Release 2.</title>
        <authorList>
            <person name="Gouzy J."/>
            <person name="Langlade N."/>
            <person name="Munos S."/>
        </authorList>
    </citation>
    <scope>NUCLEOTIDE SEQUENCE</scope>
    <source>
        <tissue evidence="2">Leaves</tissue>
    </source>
</reference>
<reference evidence="2" key="1">
    <citation type="journal article" date="2017" name="Nature">
        <title>The sunflower genome provides insights into oil metabolism, flowering and Asterid evolution.</title>
        <authorList>
            <person name="Badouin H."/>
            <person name="Gouzy J."/>
            <person name="Grassa C.J."/>
            <person name="Murat F."/>
            <person name="Staton S.E."/>
            <person name="Cottret L."/>
            <person name="Lelandais-Briere C."/>
            <person name="Owens G.L."/>
            <person name="Carrere S."/>
            <person name="Mayjonade B."/>
            <person name="Legrand L."/>
            <person name="Gill N."/>
            <person name="Kane N.C."/>
            <person name="Bowers J.E."/>
            <person name="Hubner S."/>
            <person name="Bellec A."/>
            <person name="Berard A."/>
            <person name="Berges H."/>
            <person name="Blanchet N."/>
            <person name="Boniface M.C."/>
            <person name="Brunel D."/>
            <person name="Catrice O."/>
            <person name="Chaidir N."/>
            <person name="Claudel C."/>
            <person name="Donnadieu C."/>
            <person name="Faraut T."/>
            <person name="Fievet G."/>
            <person name="Helmstetter N."/>
            <person name="King M."/>
            <person name="Knapp S.J."/>
            <person name="Lai Z."/>
            <person name="Le Paslier M.C."/>
            <person name="Lippi Y."/>
            <person name="Lorenzon L."/>
            <person name="Mandel J.R."/>
            <person name="Marage G."/>
            <person name="Marchand G."/>
            <person name="Marquand E."/>
            <person name="Bret-Mestries E."/>
            <person name="Morien E."/>
            <person name="Nambeesan S."/>
            <person name="Nguyen T."/>
            <person name="Pegot-Espagnet P."/>
            <person name="Pouilly N."/>
            <person name="Raftis F."/>
            <person name="Sallet E."/>
            <person name="Schiex T."/>
            <person name="Thomas J."/>
            <person name="Vandecasteele C."/>
            <person name="Vares D."/>
            <person name="Vear F."/>
            <person name="Vautrin S."/>
            <person name="Crespi M."/>
            <person name="Mangin B."/>
            <person name="Burke J.M."/>
            <person name="Salse J."/>
            <person name="Munos S."/>
            <person name="Vincourt P."/>
            <person name="Rieseberg L.H."/>
            <person name="Langlade N.B."/>
        </authorList>
    </citation>
    <scope>NUCLEOTIDE SEQUENCE</scope>
    <source>
        <tissue evidence="2">Leaves</tissue>
    </source>
</reference>
<feature type="transmembrane region" description="Helical" evidence="1">
    <location>
        <begin position="51"/>
        <end position="68"/>
    </location>
</feature>
<evidence type="ECO:0000313" key="3">
    <source>
        <dbReference type="Proteomes" id="UP000215914"/>
    </source>
</evidence>
<proteinExistence type="predicted"/>
<accession>A0A9K3HF26</accession>
<dbReference type="Proteomes" id="UP000215914">
    <property type="component" value="Unassembled WGS sequence"/>
</dbReference>
<evidence type="ECO:0000313" key="2">
    <source>
        <dbReference type="EMBL" id="KAF5777133.1"/>
    </source>
</evidence>
<name>A0A9K3HF26_HELAN</name>
<comment type="caution">
    <text evidence="2">The sequence shown here is derived from an EMBL/GenBank/DDBJ whole genome shotgun (WGS) entry which is preliminary data.</text>
</comment>